<reference evidence="3 4" key="1">
    <citation type="journal article" date="2024" name="G3 (Bethesda)">
        <title>Genome assembly of Hibiscus sabdariffa L. provides insights into metabolisms of medicinal natural products.</title>
        <authorList>
            <person name="Kim T."/>
        </authorList>
    </citation>
    <scope>NUCLEOTIDE SEQUENCE [LARGE SCALE GENOMIC DNA]</scope>
    <source>
        <strain evidence="3">TK-2024</strain>
        <tissue evidence="3">Old leaves</tissue>
    </source>
</reference>
<sequence length="89" mass="9917">MVQSRRQQLILLVCQLLMLHLVVSRGHGPTLATATATTTVLKVKPKSLYTATGHFLEFLPRVRHTNFTVPASTPSRKHNDLGLQSWTTP</sequence>
<keyword evidence="4" id="KW-1185">Reference proteome</keyword>
<feature type="region of interest" description="Disordered" evidence="1">
    <location>
        <begin position="69"/>
        <end position="89"/>
    </location>
</feature>
<evidence type="ECO:0000313" key="3">
    <source>
        <dbReference type="EMBL" id="KAK9004384.1"/>
    </source>
</evidence>
<feature type="chain" id="PRO_5045633954" description="Secreted protein" evidence="2">
    <location>
        <begin position="25"/>
        <end position="89"/>
    </location>
</feature>
<evidence type="ECO:0008006" key="5">
    <source>
        <dbReference type="Google" id="ProtNLM"/>
    </source>
</evidence>
<proteinExistence type="predicted"/>
<keyword evidence="2" id="KW-0732">Signal</keyword>
<protein>
    <recommendedName>
        <fullName evidence="5">Secreted protein</fullName>
    </recommendedName>
</protein>
<name>A0ABR2QUR4_9ROSI</name>
<dbReference type="EMBL" id="JBBPBN010000031">
    <property type="protein sequence ID" value="KAK9004384.1"/>
    <property type="molecule type" value="Genomic_DNA"/>
</dbReference>
<evidence type="ECO:0000313" key="4">
    <source>
        <dbReference type="Proteomes" id="UP001396334"/>
    </source>
</evidence>
<feature type="signal peptide" evidence="2">
    <location>
        <begin position="1"/>
        <end position="24"/>
    </location>
</feature>
<evidence type="ECO:0000256" key="2">
    <source>
        <dbReference type="SAM" id="SignalP"/>
    </source>
</evidence>
<evidence type="ECO:0000256" key="1">
    <source>
        <dbReference type="SAM" id="MobiDB-lite"/>
    </source>
</evidence>
<comment type="caution">
    <text evidence="3">The sequence shown here is derived from an EMBL/GenBank/DDBJ whole genome shotgun (WGS) entry which is preliminary data.</text>
</comment>
<gene>
    <name evidence="3" type="ORF">V6N11_002186</name>
</gene>
<accession>A0ABR2QUR4</accession>
<organism evidence="3 4">
    <name type="scientific">Hibiscus sabdariffa</name>
    <name type="common">roselle</name>
    <dbReference type="NCBI Taxonomy" id="183260"/>
    <lineage>
        <taxon>Eukaryota</taxon>
        <taxon>Viridiplantae</taxon>
        <taxon>Streptophyta</taxon>
        <taxon>Embryophyta</taxon>
        <taxon>Tracheophyta</taxon>
        <taxon>Spermatophyta</taxon>
        <taxon>Magnoliopsida</taxon>
        <taxon>eudicotyledons</taxon>
        <taxon>Gunneridae</taxon>
        <taxon>Pentapetalae</taxon>
        <taxon>rosids</taxon>
        <taxon>malvids</taxon>
        <taxon>Malvales</taxon>
        <taxon>Malvaceae</taxon>
        <taxon>Malvoideae</taxon>
        <taxon>Hibiscus</taxon>
    </lineage>
</organism>
<dbReference type="Proteomes" id="UP001396334">
    <property type="component" value="Unassembled WGS sequence"/>
</dbReference>